<keyword evidence="3" id="KW-1185">Reference proteome</keyword>
<gene>
    <name evidence="2" type="ORF">Q3C12_26600</name>
</gene>
<feature type="transmembrane region" description="Helical" evidence="1">
    <location>
        <begin position="33"/>
        <end position="54"/>
    </location>
</feature>
<protein>
    <submittedName>
        <fullName evidence="2">Uncharacterized protein</fullName>
    </submittedName>
</protein>
<keyword evidence="1" id="KW-1133">Transmembrane helix</keyword>
<dbReference type="Proteomes" id="UP001168883">
    <property type="component" value="Unassembled WGS sequence"/>
</dbReference>
<feature type="transmembrane region" description="Helical" evidence="1">
    <location>
        <begin position="66"/>
        <end position="86"/>
    </location>
</feature>
<feature type="transmembrane region" description="Helical" evidence="1">
    <location>
        <begin position="128"/>
        <end position="150"/>
    </location>
</feature>
<dbReference type="EMBL" id="JAUMKJ010000043">
    <property type="protein sequence ID" value="MDO3680585.1"/>
    <property type="molecule type" value="Genomic_DNA"/>
</dbReference>
<keyword evidence="1" id="KW-0812">Transmembrane</keyword>
<keyword evidence="1" id="KW-0472">Membrane</keyword>
<organism evidence="2 3">
    <name type="scientific">Paenibacillus ehimensis</name>
    <dbReference type="NCBI Taxonomy" id="79264"/>
    <lineage>
        <taxon>Bacteria</taxon>
        <taxon>Bacillati</taxon>
        <taxon>Bacillota</taxon>
        <taxon>Bacilli</taxon>
        <taxon>Bacillales</taxon>
        <taxon>Paenibacillaceae</taxon>
        <taxon>Paenibacillus</taxon>
    </lineage>
</organism>
<evidence type="ECO:0000256" key="1">
    <source>
        <dbReference type="SAM" id="Phobius"/>
    </source>
</evidence>
<reference evidence="2" key="1">
    <citation type="submission" date="2023-07" db="EMBL/GenBank/DDBJ databases">
        <authorList>
            <person name="Aktuganov G."/>
            <person name="Boyko T."/>
            <person name="Delegan Y."/>
            <person name="Galimzianova N."/>
            <person name="Gilvanova E."/>
            <person name="Korobov V."/>
            <person name="Kuzmina L."/>
            <person name="Melentiev A."/>
            <person name="Milman P."/>
            <person name="Ryabova A."/>
            <person name="Stupak E."/>
            <person name="Yasakov T."/>
            <person name="Zharikova N."/>
            <person name="Zhurenko E."/>
        </authorList>
    </citation>
    <scope>NUCLEOTIDE SEQUENCE</scope>
    <source>
        <strain evidence="2">IB-739</strain>
    </source>
</reference>
<accession>A0ABT8VHZ4</accession>
<name>A0ABT8VHZ4_9BACL</name>
<feature type="transmembrane region" description="Helical" evidence="1">
    <location>
        <begin position="98"/>
        <end position="116"/>
    </location>
</feature>
<evidence type="ECO:0000313" key="3">
    <source>
        <dbReference type="Proteomes" id="UP001168883"/>
    </source>
</evidence>
<sequence>MMSIALICCIGVGGVLACSLKLAVRWLKPLEIAAYYLFVTTVIELIYNILALNLKWVTVAPGPLPFWILEVTFLTITPAGYVWLFASYRLIARQSLRVLATIAFLAVLTLGELFYSQRGWIQFHHWPIWYSLIRWTAVWGAMAGFCLFFTNKLTAELSQ</sequence>
<evidence type="ECO:0000313" key="2">
    <source>
        <dbReference type="EMBL" id="MDO3680585.1"/>
    </source>
</evidence>
<comment type="caution">
    <text evidence="2">The sequence shown here is derived from an EMBL/GenBank/DDBJ whole genome shotgun (WGS) entry which is preliminary data.</text>
</comment>
<dbReference type="RefSeq" id="WP_025852495.1">
    <property type="nucleotide sequence ID" value="NZ_JAUMKJ010000043.1"/>
</dbReference>
<proteinExistence type="predicted"/>